<protein>
    <submittedName>
        <fullName evidence="2">Uncharacterized protein</fullName>
    </submittedName>
</protein>
<evidence type="ECO:0000313" key="3">
    <source>
        <dbReference type="Proteomes" id="UP000245697"/>
    </source>
</evidence>
<reference evidence="2 3" key="1">
    <citation type="submission" date="2018-05" db="EMBL/GenBank/DDBJ databases">
        <title>Genomic Encyclopedia of Archaeal and Bacterial Type Strains, Phase II (KMG-II): from individual species to whole genera.</title>
        <authorList>
            <person name="Goeker M."/>
        </authorList>
    </citation>
    <scope>NUCLEOTIDE SEQUENCE [LARGE SCALE GENOMIC DNA]</scope>
    <source>
        <strain evidence="2 3">DSM 45184</strain>
    </source>
</reference>
<dbReference type="RefSeq" id="WP_170167254.1">
    <property type="nucleotide sequence ID" value="NZ_BONA01000050.1"/>
</dbReference>
<keyword evidence="1" id="KW-0812">Transmembrane</keyword>
<feature type="transmembrane region" description="Helical" evidence="1">
    <location>
        <begin position="7"/>
        <end position="25"/>
    </location>
</feature>
<keyword evidence="1" id="KW-1133">Transmembrane helix</keyword>
<keyword evidence="3" id="KW-1185">Reference proteome</keyword>
<proteinExistence type="predicted"/>
<organism evidence="2 3">
    <name type="scientific">Actinoplanes xinjiangensis</name>
    <dbReference type="NCBI Taxonomy" id="512350"/>
    <lineage>
        <taxon>Bacteria</taxon>
        <taxon>Bacillati</taxon>
        <taxon>Actinomycetota</taxon>
        <taxon>Actinomycetes</taxon>
        <taxon>Micromonosporales</taxon>
        <taxon>Micromonosporaceae</taxon>
        <taxon>Actinoplanes</taxon>
    </lineage>
</organism>
<dbReference type="AlphaFoldDB" id="A0A316FHK6"/>
<dbReference type="Proteomes" id="UP000245697">
    <property type="component" value="Unassembled WGS sequence"/>
</dbReference>
<feature type="transmembrane region" description="Helical" evidence="1">
    <location>
        <begin position="31"/>
        <end position="52"/>
    </location>
</feature>
<dbReference type="EMBL" id="QGGR01000008">
    <property type="protein sequence ID" value="PWK47206.1"/>
    <property type="molecule type" value="Genomic_DNA"/>
</dbReference>
<accession>A0A316FHK6</accession>
<evidence type="ECO:0000256" key="1">
    <source>
        <dbReference type="SAM" id="Phobius"/>
    </source>
</evidence>
<evidence type="ECO:0000313" key="2">
    <source>
        <dbReference type="EMBL" id="PWK47206.1"/>
    </source>
</evidence>
<gene>
    <name evidence="2" type="ORF">BC793_108321</name>
</gene>
<keyword evidence="1" id="KW-0472">Membrane</keyword>
<comment type="caution">
    <text evidence="2">The sequence shown here is derived from an EMBL/GenBank/DDBJ whole genome shotgun (WGS) entry which is preliminary data.</text>
</comment>
<sequence length="58" mass="6186">MEETRTWLRPTLWALLIVSLAANGITSSLGVNLFIAAGFGLAALACAAVLAVQHYRSR</sequence>
<name>A0A316FHK6_9ACTN</name>